<evidence type="ECO:0000313" key="2">
    <source>
        <dbReference type="EMBL" id="EFN84419.1"/>
    </source>
</evidence>
<dbReference type="STRING" id="610380.E2BIR0"/>
<keyword evidence="1" id="KW-0812">Transmembrane</keyword>
<keyword evidence="3" id="KW-1185">Reference proteome</keyword>
<keyword evidence="1" id="KW-0472">Membrane</keyword>
<organism evidence="3">
    <name type="scientific">Harpegnathos saltator</name>
    <name type="common">Jerdon's jumping ant</name>
    <dbReference type="NCBI Taxonomy" id="610380"/>
    <lineage>
        <taxon>Eukaryota</taxon>
        <taxon>Metazoa</taxon>
        <taxon>Ecdysozoa</taxon>
        <taxon>Arthropoda</taxon>
        <taxon>Hexapoda</taxon>
        <taxon>Insecta</taxon>
        <taxon>Pterygota</taxon>
        <taxon>Neoptera</taxon>
        <taxon>Endopterygota</taxon>
        <taxon>Hymenoptera</taxon>
        <taxon>Apocrita</taxon>
        <taxon>Aculeata</taxon>
        <taxon>Formicoidea</taxon>
        <taxon>Formicidae</taxon>
        <taxon>Ponerinae</taxon>
        <taxon>Ponerini</taxon>
        <taxon>Harpegnathos</taxon>
    </lineage>
</organism>
<accession>E2BIR0</accession>
<feature type="transmembrane region" description="Helical" evidence="1">
    <location>
        <begin position="57"/>
        <end position="74"/>
    </location>
</feature>
<feature type="non-terminal residue" evidence="2">
    <location>
        <position position="1"/>
    </location>
</feature>
<dbReference type="Proteomes" id="UP000008237">
    <property type="component" value="Unassembled WGS sequence"/>
</dbReference>
<dbReference type="OMA" id="IIVEACI"/>
<dbReference type="InParanoid" id="E2BIR0"/>
<dbReference type="PANTHER" id="PTHR10492">
    <property type="match status" value="1"/>
</dbReference>
<name>E2BIR0_HARSA</name>
<reference evidence="2 3" key="1">
    <citation type="journal article" date="2010" name="Science">
        <title>Genomic comparison of the ants Camponotus floridanus and Harpegnathos saltator.</title>
        <authorList>
            <person name="Bonasio R."/>
            <person name="Zhang G."/>
            <person name="Ye C."/>
            <person name="Mutti N.S."/>
            <person name="Fang X."/>
            <person name="Qin N."/>
            <person name="Donahue G."/>
            <person name="Yang P."/>
            <person name="Li Q."/>
            <person name="Li C."/>
            <person name="Zhang P."/>
            <person name="Huang Z."/>
            <person name="Berger S.L."/>
            <person name="Reinberg D."/>
            <person name="Wang J."/>
            <person name="Liebig J."/>
        </authorList>
    </citation>
    <scope>NUCLEOTIDE SEQUENCE [LARGE SCALE GENOMIC DNA]</scope>
    <source>
        <strain evidence="2 3">R22 G/1</strain>
    </source>
</reference>
<dbReference type="PANTHER" id="PTHR10492:SF57">
    <property type="entry name" value="ATP-DEPENDENT DNA HELICASE"/>
    <property type="match status" value="1"/>
</dbReference>
<feature type="non-terminal residue" evidence="2">
    <location>
        <position position="108"/>
    </location>
</feature>
<protein>
    <submittedName>
        <fullName evidence="2">Uncharacterized protein</fullName>
    </submittedName>
</protein>
<sequence>HGPCGAWCFVNGKCSKKFPKTFNPETTMDEDGYPQYRRRNNGTLYERPGRYVVDNRYVPYSLILLLLFNSYINVEIVSSIRSVKYLYKYIYKGYDAAFVIVENDVNSK</sequence>
<dbReference type="AlphaFoldDB" id="E2BIR0"/>
<keyword evidence="1" id="KW-1133">Transmembrane helix</keyword>
<evidence type="ECO:0000313" key="3">
    <source>
        <dbReference type="Proteomes" id="UP000008237"/>
    </source>
</evidence>
<proteinExistence type="predicted"/>
<evidence type="ECO:0000256" key="1">
    <source>
        <dbReference type="SAM" id="Phobius"/>
    </source>
</evidence>
<gene>
    <name evidence="2" type="ORF">EAI_10746</name>
</gene>
<dbReference type="EMBL" id="GL448526">
    <property type="protein sequence ID" value="EFN84419.1"/>
    <property type="molecule type" value="Genomic_DNA"/>
</dbReference>